<dbReference type="KEGG" id="ccro:CMC5_047850"/>
<evidence type="ECO:0000313" key="3">
    <source>
        <dbReference type="Proteomes" id="UP000067626"/>
    </source>
</evidence>
<dbReference type="PROSITE" id="PS51781">
    <property type="entry name" value="SH3B"/>
    <property type="match status" value="1"/>
</dbReference>
<evidence type="ECO:0000313" key="2">
    <source>
        <dbReference type="EMBL" id="AKT40629.1"/>
    </source>
</evidence>
<dbReference type="PROSITE" id="PS51257">
    <property type="entry name" value="PROKAR_LIPOPROTEIN"/>
    <property type="match status" value="1"/>
</dbReference>
<protein>
    <recommendedName>
        <fullName evidence="1">SH3b domain-containing protein</fullName>
    </recommendedName>
</protein>
<keyword evidence="3" id="KW-1185">Reference proteome</keyword>
<name>A0A0K1EIF2_CHOCO</name>
<dbReference type="SUPFAM" id="SSF54001">
    <property type="entry name" value="Cysteine proteinases"/>
    <property type="match status" value="1"/>
</dbReference>
<dbReference type="STRING" id="52.CMC5_047850"/>
<dbReference type="Proteomes" id="UP000067626">
    <property type="component" value="Chromosome"/>
</dbReference>
<dbReference type="EMBL" id="CP012159">
    <property type="protein sequence ID" value="AKT40629.1"/>
    <property type="molecule type" value="Genomic_DNA"/>
</dbReference>
<dbReference type="RefSeq" id="WP_050432538.1">
    <property type="nucleotide sequence ID" value="NZ_CP012159.1"/>
</dbReference>
<sequence>MSFSRFMLVFAGLGTLVGCVADLEDEFDLEDEEIGMAEQAAVNATGTIFNTGGDSVNVRSGPNTSSSIVGVVHAGASVGIECQTTGTVIEGTSIWNFLPAKGGYVTDAYVYTGYSSFIPGVPRCGQTGGGGGGSGGGGSTGDLGAAIVAKARSYKGYEAAAPNCSTFSAQLGTGCVEWCADFVRYVWGQSGAKTTNLSAAVTSFRTYGTNNGTWKAKGTNVVPKVGDAVLWGNNAHVAIISEVSGNQFKIVHGNYDNNFNGRGEVFETGFVDHNNTAGTGYSIIGYVSPVK</sequence>
<organism evidence="2 3">
    <name type="scientific">Chondromyces crocatus</name>
    <dbReference type="NCBI Taxonomy" id="52"/>
    <lineage>
        <taxon>Bacteria</taxon>
        <taxon>Pseudomonadati</taxon>
        <taxon>Myxococcota</taxon>
        <taxon>Polyangia</taxon>
        <taxon>Polyangiales</taxon>
        <taxon>Polyangiaceae</taxon>
        <taxon>Chondromyces</taxon>
    </lineage>
</organism>
<dbReference type="OrthoDB" id="2607492at2"/>
<dbReference type="Gene3D" id="3.90.1720.10">
    <property type="entry name" value="endopeptidase domain like (from Nostoc punctiforme)"/>
    <property type="match status" value="1"/>
</dbReference>
<reference evidence="2 3" key="1">
    <citation type="submission" date="2015-07" db="EMBL/GenBank/DDBJ databases">
        <title>Genome analysis of myxobacterium Chondromyces crocatus Cm c5 reveals a high potential for natural compound synthesis and the genetic basis for the loss of fruiting body formation.</title>
        <authorList>
            <person name="Zaburannyi N."/>
            <person name="Bunk B."/>
            <person name="Maier J."/>
            <person name="Overmann J."/>
            <person name="Mueller R."/>
        </authorList>
    </citation>
    <scope>NUCLEOTIDE SEQUENCE [LARGE SCALE GENOMIC DNA]</scope>
    <source>
        <strain evidence="2 3">Cm c5</strain>
    </source>
</reference>
<dbReference type="InterPro" id="IPR038765">
    <property type="entry name" value="Papain-like_cys_pep_sf"/>
</dbReference>
<gene>
    <name evidence="2" type="ORF">CMC5_047850</name>
</gene>
<proteinExistence type="predicted"/>
<dbReference type="InterPro" id="IPR003646">
    <property type="entry name" value="SH3-like_bac-type"/>
</dbReference>
<dbReference type="AlphaFoldDB" id="A0A0K1EIF2"/>
<accession>A0A0K1EIF2</accession>
<dbReference type="Gene3D" id="2.30.30.40">
    <property type="entry name" value="SH3 Domains"/>
    <property type="match status" value="1"/>
</dbReference>
<feature type="domain" description="SH3b" evidence="1">
    <location>
        <begin position="45"/>
        <end position="114"/>
    </location>
</feature>
<evidence type="ECO:0000259" key="1">
    <source>
        <dbReference type="PROSITE" id="PS51781"/>
    </source>
</evidence>